<keyword evidence="13" id="KW-0539">Nucleus</keyword>
<feature type="domain" description="PHD-type" evidence="17">
    <location>
        <begin position="309"/>
        <end position="359"/>
    </location>
</feature>
<dbReference type="Pfam" id="PF00628">
    <property type="entry name" value="PHD"/>
    <property type="match status" value="1"/>
</dbReference>
<feature type="compositionally biased region" description="Basic and acidic residues" evidence="16">
    <location>
        <begin position="1389"/>
        <end position="1438"/>
    </location>
</feature>
<name>A0ABQ9HYL0_9NEOP</name>
<dbReference type="SMART" id="SM00545">
    <property type="entry name" value="JmjN"/>
    <property type="match status" value="1"/>
</dbReference>
<comment type="caution">
    <text evidence="21">The sequence shown here is derived from an EMBL/GenBank/DDBJ whole genome shotgun (WGS) entry which is preliminary data.</text>
</comment>
<evidence type="ECO:0000259" key="20">
    <source>
        <dbReference type="PROSITE" id="PS51184"/>
    </source>
</evidence>
<evidence type="ECO:0000256" key="13">
    <source>
        <dbReference type="ARBA" id="ARBA00023242"/>
    </source>
</evidence>
<dbReference type="Pfam" id="PF08429">
    <property type="entry name" value="PLU-1"/>
    <property type="match status" value="1"/>
</dbReference>
<evidence type="ECO:0000313" key="21">
    <source>
        <dbReference type="EMBL" id="KAJ8889467.1"/>
    </source>
</evidence>
<dbReference type="InterPro" id="IPR019787">
    <property type="entry name" value="Znf_PHD-finger"/>
</dbReference>
<feature type="domain" description="JmjN" evidence="19">
    <location>
        <begin position="41"/>
        <end position="82"/>
    </location>
</feature>
<evidence type="ECO:0000256" key="16">
    <source>
        <dbReference type="SAM" id="MobiDB-lite"/>
    </source>
</evidence>
<dbReference type="InterPro" id="IPR001606">
    <property type="entry name" value="ARID_dom"/>
</dbReference>
<evidence type="ECO:0000256" key="7">
    <source>
        <dbReference type="ARBA" id="ARBA00022771"/>
    </source>
</evidence>
<dbReference type="Pfam" id="PF02375">
    <property type="entry name" value="JmjN"/>
    <property type="match status" value="1"/>
</dbReference>
<evidence type="ECO:0000256" key="9">
    <source>
        <dbReference type="ARBA" id="ARBA00022853"/>
    </source>
</evidence>
<feature type="domain" description="PHD-type" evidence="17">
    <location>
        <begin position="1485"/>
        <end position="1540"/>
    </location>
</feature>
<dbReference type="SMART" id="SM01014">
    <property type="entry name" value="ARID"/>
    <property type="match status" value="1"/>
</dbReference>
<feature type="region of interest" description="Disordered" evidence="16">
    <location>
        <begin position="1385"/>
        <end position="1448"/>
    </location>
</feature>
<keyword evidence="22" id="KW-1185">Reference proteome</keyword>
<sequence length="1625" mass="186139">MERGRLVREWNVLREELVSVRGVVSKPKHLPDFHFVVPKEAPVFEPSNEEFEDALAFIRKIRPVGEKFGICKIKPPTGWQPPFTVDVDHFRFTPRIQRLNELEAKTRIKLNFLDQIAKFWELQGSCLKIPAVEKRALDLHTLHKLVQEEGGQDAVTRDKKWNLISNKMGFPSGKGVDMQLKGHYARILHPYDIFQEGKEVKQLQDEPIDIKKQGQNYKPHGIPSRQVIKPPFEKHCRRSKRYGTEDEPRPEFDQSSSSSTDVENKELRRLTFYGAGPKMAGYHMIMRELKSKSKAKKKKRNKIVDPLSKYVCHNCGRGDAEESMLLCDGCDDSYHTFCLKPPLTEIPKGDWRCPKCIAEEVSKPMEAFGFEQARREYNLQQFGEMADQFKTDYFRMPAHTVPTQVVEREFWRLVSSIDEDVTVEYGADLHTMDHGSGFPTKYTQNLHPIEQKYAESTWNLNNLPVLDGSVLGYINADVSGMKVPWMYVGMCFATFCWHNEDHWSYSINYLHWGEPKTWYGVPGGKAELFESSMKMAAPELFHSQPDLLHQLVTIMNPNILMEAGVPVCRTDQHAGEFVITFPRAYHAGFNQGYNFAEAVNFAPADWLRMGRDSIGHYSSLRRFCVFSHDELVTKLFGFDRCSGDIRDMYDMVSAETKLRKSLLEWGVTSSERVYFENLPDDERQCEMCKTTCYLSAVACGCNSKRIVCLKHYALLCECPPKKHTMKYRYILDELLEMLQKVKFHAESFEQWAESAKRVLNDKKLPKPTLLELKKRLREAGERKIPEELDLLQDIKRVIIEGEKYSQVARQLLHRKPQSVMEFDPKPTDKLTKKELTDFHKEIENLRVVIPERAGVKELLEKVKNYEREALKLLGRDNPSVEDLKQFVETGAELDVYIPQFKKIKEMWLEAHWLEEVRIYESAEEKMLVQLQTLVDAGNKLTPTESLTHSLEPLQKILTRAHDTEQQASKLMQIGRKKTTPFVVNQLLDCAKHVNCTLPTVMKFAKMLTKLEEWQTKVKQHFVDKGMDKFPPTLISVEEYIQSGQKLSINAPLLPALQLECDRAETWLSQVSSSFLKKNGSYTLLEVLCPRFEFGLCSLKRKRFRGHKCPSCSKKPTLIKLLMQKEFDMDEIVANMESAGEYEINGMVTSEKPTSRNSKMLIHVQNTAFVVQASISITIPEGEALEFLAKRISRWRKKVHDAFSLEEVKQVLNMIPPVPQKPDIEIKLLEDADDPETVIEITDITNYTQNRNGDKRNLVVNRNKEKEKQPGSNSNSVSRGSNVVSRQDSVCNRDDDGESSDIEIIDVDAASDASKTNTDTNCKMKVSATQSTAPCVTLSEPTQLLLEDLMMEGDLMETSLEENDQIWRVLKHSRIFIQKHSFPEAAIKQEPVRPDKEQLEPMKVQEEPTRLEDEPTRPEKEEPTRPEEEPTRPEKETRMKGKKRAVSVREEQVVGKRSRVLRERPAAVAREPQRSGDDDSTLWDDGEDCAAQTCLHPSGSSLDWVQCDGGCEEWFHLHCVGLGKDELDENEDYICKVCRDAQGSSQENEVDFSSMNVDQIGLARDPLAAATPLDSHNLVDSIILVTDSESEIESGDESNLVDIQNVNDCESTVAVAKSFENTVIKV</sequence>
<dbReference type="Pfam" id="PF02928">
    <property type="entry name" value="zf-C5HC2"/>
    <property type="match status" value="1"/>
</dbReference>
<dbReference type="InterPro" id="IPR004198">
    <property type="entry name" value="Znf_C5HC2"/>
</dbReference>
<dbReference type="SMART" id="SM00249">
    <property type="entry name" value="PHD"/>
    <property type="match status" value="2"/>
</dbReference>
<evidence type="ECO:0000256" key="2">
    <source>
        <dbReference type="ARBA" id="ARBA00004123"/>
    </source>
</evidence>
<evidence type="ECO:0000256" key="3">
    <source>
        <dbReference type="ARBA" id="ARBA00006801"/>
    </source>
</evidence>
<dbReference type="PROSITE" id="PS51183">
    <property type="entry name" value="JMJN"/>
    <property type="match status" value="1"/>
</dbReference>
<dbReference type="PROSITE" id="PS01359">
    <property type="entry name" value="ZF_PHD_1"/>
    <property type="match status" value="1"/>
</dbReference>
<dbReference type="CDD" id="cd16864">
    <property type="entry name" value="ARID_JARID"/>
    <property type="match status" value="1"/>
</dbReference>
<keyword evidence="7 15" id="KW-0863">Zinc-finger</keyword>
<keyword evidence="12" id="KW-0408">Iron</keyword>
<dbReference type="InterPro" id="IPR048615">
    <property type="entry name" value="KDM5_C-hel"/>
</dbReference>
<keyword evidence="10" id="KW-0223">Dioxygenase</keyword>
<dbReference type="InterPro" id="IPR011011">
    <property type="entry name" value="Znf_FYVE_PHD"/>
</dbReference>
<evidence type="ECO:0000256" key="11">
    <source>
        <dbReference type="ARBA" id="ARBA00023002"/>
    </source>
</evidence>
<comment type="similarity">
    <text evidence="3">Belongs to the JARID1 histone demethylase family.</text>
</comment>
<evidence type="ECO:0000256" key="12">
    <source>
        <dbReference type="ARBA" id="ARBA00023004"/>
    </source>
</evidence>
<dbReference type="SMART" id="SM00501">
    <property type="entry name" value="BRIGHT"/>
    <property type="match status" value="1"/>
</dbReference>
<dbReference type="Gene3D" id="1.10.150.60">
    <property type="entry name" value="ARID DNA-binding domain"/>
    <property type="match status" value="1"/>
</dbReference>
<dbReference type="CDD" id="cd15605">
    <property type="entry name" value="PHD1_Lid_like"/>
    <property type="match status" value="1"/>
</dbReference>
<dbReference type="Proteomes" id="UP001159363">
    <property type="component" value="Chromosome 3"/>
</dbReference>
<keyword evidence="11" id="KW-0560">Oxidoreductase</keyword>
<evidence type="ECO:0000256" key="8">
    <source>
        <dbReference type="ARBA" id="ARBA00022833"/>
    </source>
</evidence>
<feature type="compositionally biased region" description="Low complexity" evidence="16">
    <location>
        <begin position="1270"/>
        <end position="1285"/>
    </location>
</feature>
<dbReference type="InterPro" id="IPR019786">
    <property type="entry name" value="Zinc_finger_PHD-type_CS"/>
</dbReference>
<dbReference type="CDD" id="cd15610">
    <property type="entry name" value="PHD3_KDM5A_like"/>
    <property type="match status" value="1"/>
</dbReference>
<dbReference type="SMART" id="SM00558">
    <property type="entry name" value="JmjC"/>
    <property type="match status" value="1"/>
</dbReference>
<feature type="compositionally biased region" description="Basic and acidic residues" evidence="16">
    <location>
        <begin position="242"/>
        <end position="252"/>
    </location>
</feature>
<feature type="compositionally biased region" description="Basic and acidic residues" evidence="16">
    <location>
        <begin position="1251"/>
        <end position="1268"/>
    </location>
</feature>
<dbReference type="PROSITE" id="PS50016">
    <property type="entry name" value="ZF_PHD_2"/>
    <property type="match status" value="2"/>
</dbReference>
<dbReference type="Pfam" id="PF01388">
    <property type="entry name" value="ARID"/>
    <property type="match status" value="1"/>
</dbReference>
<gene>
    <name evidence="21" type="ORF">PR048_008966</name>
</gene>
<dbReference type="InterPro" id="IPR003349">
    <property type="entry name" value="JmjN"/>
</dbReference>
<evidence type="ECO:0000256" key="14">
    <source>
        <dbReference type="ARBA" id="ARBA00048734"/>
    </source>
</evidence>
<accession>A0ABQ9HYL0</accession>
<evidence type="ECO:0000256" key="4">
    <source>
        <dbReference type="ARBA" id="ARBA00012902"/>
    </source>
</evidence>
<feature type="domain" description="ARID" evidence="18">
    <location>
        <begin position="106"/>
        <end position="196"/>
    </location>
</feature>
<evidence type="ECO:0000256" key="15">
    <source>
        <dbReference type="PROSITE-ProRule" id="PRU00146"/>
    </source>
</evidence>
<evidence type="ECO:0000256" key="5">
    <source>
        <dbReference type="ARBA" id="ARBA00022723"/>
    </source>
</evidence>
<dbReference type="InterPro" id="IPR013083">
    <property type="entry name" value="Znf_RING/FYVE/PHD"/>
</dbReference>
<feature type="compositionally biased region" description="Acidic residues" evidence="16">
    <location>
        <begin position="1294"/>
        <end position="1305"/>
    </location>
</feature>
<dbReference type="Pfam" id="PF21323">
    <property type="entry name" value="KDM5_C-hel"/>
    <property type="match status" value="1"/>
</dbReference>
<dbReference type="Pfam" id="PF02373">
    <property type="entry name" value="JmjC"/>
    <property type="match status" value="1"/>
</dbReference>
<dbReference type="PANTHER" id="PTHR10694">
    <property type="entry name" value="LYSINE-SPECIFIC DEMETHYLASE"/>
    <property type="match status" value="1"/>
</dbReference>
<organism evidence="21 22">
    <name type="scientific">Dryococelus australis</name>
    <dbReference type="NCBI Taxonomy" id="614101"/>
    <lineage>
        <taxon>Eukaryota</taxon>
        <taxon>Metazoa</taxon>
        <taxon>Ecdysozoa</taxon>
        <taxon>Arthropoda</taxon>
        <taxon>Hexapoda</taxon>
        <taxon>Insecta</taxon>
        <taxon>Pterygota</taxon>
        <taxon>Neoptera</taxon>
        <taxon>Polyneoptera</taxon>
        <taxon>Phasmatodea</taxon>
        <taxon>Verophasmatodea</taxon>
        <taxon>Anareolatae</taxon>
        <taxon>Phasmatidae</taxon>
        <taxon>Eurycanthinae</taxon>
        <taxon>Dryococelus</taxon>
    </lineage>
</organism>
<proteinExistence type="inferred from homology"/>
<comment type="cofactor">
    <cofactor evidence="1">
        <name>Fe(2+)</name>
        <dbReference type="ChEBI" id="CHEBI:29033"/>
    </cofactor>
</comment>
<evidence type="ECO:0000259" key="17">
    <source>
        <dbReference type="PROSITE" id="PS50016"/>
    </source>
</evidence>
<dbReference type="SUPFAM" id="SSF57903">
    <property type="entry name" value="FYVE/PHD zinc finger"/>
    <property type="match status" value="2"/>
</dbReference>
<comment type="subcellular location">
    <subcellularLocation>
        <location evidence="2">Nucleus</location>
    </subcellularLocation>
</comment>
<keyword evidence="8" id="KW-0862">Zinc</keyword>
<feature type="region of interest" description="Disordered" evidence="16">
    <location>
        <begin position="213"/>
        <end position="263"/>
    </location>
</feature>
<feature type="region of interest" description="Disordered" evidence="16">
    <location>
        <begin position="1249"/>
        <end position="1305"/>
    </location>
</feature>
<dbReference type="SUPFAM" id="SSF51197">
    <property type="entry name" value="Clavaminate synthase-like"/>
    <property type="match status" value="1"/>
</dbReference>
<dbReference type="PROSITE" id="PS51184">
    <property type="entry name" value="JMJC"/>
    <property type="match status" value="1"/>
</dbReference>
<feature type="compositionally biased region" description="Basic and acidic residues" evidence="16">
    <location>
        <begin position="1461"/>
        <end position="1476"/>
    </location>
</feature>
<dbReference type="Gene3D" id="3.30.40.10">
    <property type="entry name" value="Zinc/RING finger domain, C3HC4 (zinc finger)"/>
    <property type="match status" value="1"/>
</dbReference>
<evidence type="ECO:0000256" key="10">
    <source>
        <dbReference type="ARBA" id="ARBA00022964"/>
    </source>
</evidence>
<dbReference type="InterPro" id="IPR013637">
    <property type="entry name" value="Lys_sp_deMease-like_dom"/>
</dbReference>
<keyword evidence="9" id="KW-0156">Chromatin regulator</keyword>
<dbReference type="SUPFAM" id="SSF46774">
    <property type="entry name" value="ARID-like"/>
    <property type="match status" value="1"/>
</dbReference>
<evidence type="ECO:0000256" key="1">
    <source>
        <dbReference type="ARBA" id="ARBA00001954"/>
    </source>
</evidence>
<evidence type="ECO:0000259" key="18">
    <source>
        <dbReference type="PROSITE" id="PS51011"/>
    </source>
</evidence>
<evidence type="ECO:0000313" key="22">
    <source>
        <dbReference type="Proteomes" id="UP001159363"/>
    </source>
</evidence>
<evidence type="ECO:0000256" key="6">
    <source>
        <dbReference type="ARBA" id="ARBA00022737"/>
    </source>
</evidence>
<dbReference type="EC" id="1.14.11.67" evidence="4"/>
<feature type="region of interest" description="Disordered" evidence="16">
    <location>
        <begin position="1461"/>
        <end position="1483"/>
    </location>
</feature>
<comment type="catalytic activity">
    <reaction evidence="14">
        <text>N(6),N(6),N(6)-trimethyl-L-lysyl(4)-[histone H3] + 3 2-oxoglutarate + 3 O2 = L-lysyl(4)-[histone H3] + 3 formaldehyde + 3 succinate + 3 CO2</text>
        <dbReference type="Rhea" id="RHEA:60208"/>
        <dbReference type="Rhea" id="RHEA-COMP:15537"/>
        <dbReference type="Rhea" id="RHEA-COMP:15547"/>
        <dbReference type="ChEBI" id="CHEBI:15379"/>
        <dbReference type="ChEBI" id="CHEBI:16526"/>
        <dbReference type="ChEBI" id="CHEBI:16810"/>
        <dbReference type="ChEBI" id="CHEBI:16842"/>
        <dbReference type="ChEBI" id="CHEBI:29969"/>
        <dbReference type="ChEBI" id="CHEBI:30031"/>
        <dbReference type="ChEBI" id="CHEBI:61961"/>
        <dbReference type="EC" id="1.14.11.67"/>
    </reaction>
</comment>
<feature type="domain" description="JmjC" evidence="20">
    <location>
        <begin position="452"/>
        <end position="618"/>
    </location>
</feature>
<keyword evidence="5" id="KW-0479">Metal-binding</keyword>
<keyword evidence="6" id="KW-0677">Repeat</keyword>
<dbReference type="InterPro" id="IPR001965">
    <property type="entry name" value="Znf_PHD"/>
</dbReference>
<dbReference type="PROSITE" id="PS51011">
    <property type="entry name" value="ARID"/>
    <property type="match status" value="1"/>
</dbReference>
<dbReference type="EMBL" id="JARBHB010000003">
    <property type="protein sequence ID" value="KAJ8889467.1"/>
    <property type="molecule type" value="Genomic_DNA"/>
</dbReference>
<protein>
    <recommendedName>
        <fullName evidence="4">[histone H3]-trimethyl-L-lysine(4) demethylase</fullName>
        <ecNumber evidence="4">1.14.11.67</ecNumber>
    </recommendedName>
</protein>
<evidence type="ECO:0000259" key="19">
    <source>
        <dbReference type="PROSITE" id="PS51183"/>
    </source>
</evidence>
<dbReference type="Gene3D" id="2.60.120.650">
    <property type="entry name" value="Cupin"/>
    <property type="match status" value="1"/>
</dbReference>
<dbReference type="InterPro" id="IPR003347">
    <property type="entry name" value="JmjC_dom"/>
</dbReference>
<reference evidence="21 22" key="1">
    <citation type="submission" date="2023-02" db="EMBL/GenBank/DDBJ databases">
        <title>LHISI_Scaffold_Assembly.</title>
        <authorList>
            <person name="Stuart O.P."/>
            <person name="Cleave R."/>
            <person name="Magrath M.J.L."/>
            <person name="Mikheyev A.S."/>
        </authorList>
    </citation>
    <scope>NUCLEOTIDE SEQUENCE [LARGE SCALE GENOMIC DNA]</scope>
    <source>
        <strain evidence="21">Daus_M_001</strain>
        <tissue evidence="21">Leg muscle</tissue>
    </source>
</reference>
<dbReference type="PANTHER" id="PTHR10694:SF33">
    <property type="entry name" value="LYSINE-SPECIFIC DEMETHYLASE 5"/>
    <property type="match status" value="1"/>
</dbReference>
<dbReference type="InterPro" id="IPR036431">
    <property type="entry name" value="ARID_dom_sf"/>
</dbReference>